<dbReference type="GO" id="GO:0008270">
    <property type="term" value="F:zinc ion binding"/>
    <property type="evidence" value="ECO:0007669"/>
    <property type="project" value="UniProtKB-KW"/>
</dbReference>
<feature type="domain" description="Matrin-type" evidence="9">
    <location>
        <begin position="4"/>
        <end position="48"/>
    </location>
</feature>
<comment type="subcellular location">
    <subcellularLocation>
        <location evidence="1">Nucleus</location>
    </subcellularLocation>
</comment>
<dbReference type="PANTHER" id="PTHR31148:SF1">
    <property type="entry name" value="U1 SMALL NUCLEAR RIBONUCLEOPROTEIN C"/>
    <property type="match status" value="1"/>
</dbReference>
<name>A0A163JLQ9_ABSGL</name>
<evidence type="ECO:0000256" key="6">
    <source>
        <dbReference type="ARBA" id="ARBA00023242"/>
    </source>
</evidence>
<dbReference type="SUPFAM" id="SSF57667">
    <property type="entry name" value="beta-beta-alpha zinc fingers"/>
    <property type="match status" value="1"/>
</dbReference>
<accession>A0A163JLQ9</accession>
<dbReference type="PANTHER" id="PTHR31148">
    <property type="entry name" value="U1 SMALL NUCLEAR RIBONUCLEOPROTEIN C"/>
    <property type="match status" value="1"/>
</dbReference>
<dbReference type="GO" id="GO:0005685">
    <property type="term" value="C:U1 snRNP"/>
    <property type="evidence" value="ECO:0007669"/>
    <property type="project" value="InterPro"/>
</dbReference>
<dbReference type="EMBL" id="LT553181">
    <property type="protein sequence ID" value="SAM00253.1"/>
    <property type="molecule type" value="Genomic_DNA"/>
</dbReference>
<evidence type="ECO:0000256" key="4">
    <source>
        <dbReference type="ARBA" id="ARBA00022833"/>
    </source>
</evidence>
<keyword evidence="11" id="KW-1185">Reference proteome</keyword>
<sequence>MPKYYCEYCDVFLTHDSRKLSNLTPKSFDPSVRKGHNAGRNHLMCVRMYYEEIGQDKAQAIINEITMAYENSGAVIPPQYSGHFMPGYGAQRPPFQGAPYSNRPAGYPPFGNMSTGHLNRPPRPYFNGPPRPDGFNRPPPPSGGFNRPPPPHQYSSGPPSHSPVKSYSS</sequence>
<dbReference type="InterPro" id="IPR013085">
    <property type="entry name" value="U1-CZ_Znf_C2H2"/>
</dbReference>
<feature type="compositionally biased region" description="Low complexity" evidence="8">
    <location>
        <begin position="153"/>
        <end position="163"/>
    </location>
</feature>
<dbReference type="Pfam" id="PF06220">
    <property type="entry name" value="zf-U1"/>
    <property type="match status" value="2"/>
</dbReference>
<dbReference type="Gene3D" id="3.30.160.60">
    <property type="entry name" value="Classic Zinc Finger"/>
    <property type="match status" value="2"/>
</dbReference>
<keyword evidence="2" id="KW-0479">Metal-binding</keyword>
<keyword evidence="5" id="KW-0694">RNA-binding</keyword>
<feature type="region of interest" description="Disordered" evidence="8">
    <location>
        <begin position="94"/>
        <end position="169"/>
    </location>
</feature>
<dbReference type="GO" id="GO:0030627">
    <property type="term" value="F:pre-mRNA 5'-splice site binding"/>
    <property type="evidence" value="ECO:0007669"/>
    <property type="project" value="InterPro"/>
</dbReference>
<evidence type="ECO:0000256" key="8">
    <source>
        <dbReference type="SAM" id="MobiDB-lite"/>
    </source>
</evidence>
<dbReference type="OrthoDB" id="76567at2759"/>
<gene>
    <name evidence="10" type="primary">ABSGL_05934.1 scaffold 7611</name>
</gene>
<keyword evidence="7" id="KW-0687">Ribonucleoprotein</keyword>
<keyword evidence="6" id="KW-0539">Nucleus</keyword>
<feature type="compositionally biased region" description="Pro residues" evidence="8">
    <location>
        <begin position="121"/>
        <end position="152"/>
    </location>
</feature>
<proteinExistence type="predicted"/>
<dbReference type="OMA" id="GWKFREN"/>
<evidence type="ECO:0000256" key="3">
    <source>
        <dbReference type="ARBA" id="ARBA00022771"/>
    </source>
</evidence>
<protein>
    <recommendedName>
        <fullName evidence="9">Matrin-type domain-containing protein</fullName>
    </recommendedName>
</protein>
<dbReference type="PIRSF" id="PIRSF037969">
    <property type="entry name" value="U1_snRNP-C"/>
    <property type="match status" value="1"/>
</dbReference>
<dbReference type="AlphaFoldDB" id="A0A163JLQ9"/>
<evidence type="ECO:0000256" key="5">
    <source>
        <dbReference type="ARBA" id="ARBA00022884"/>
    </source>
</evidence>
<organism evidence="10">
    <name type="scientific">Absidia glauca</name>
    <name type="common">Pin mould</name>
    <dbReference type="NCBI Taxonomy" id="4829"/>
    <lineage>
        <taxon>Eukaryota</taxon>
        <taxon>Fungi</taxon>
        <taxon>Fungi incertae sedis</taxon>
        <taxon>Mucoromycota</taxon>
        <taxon>Mucoromycotina</taxon>
        <taxon>Mucoromycetes</taxon>
        <taxon>Mucorales</taxon>
        <taxon>Cunninghamellaceae</taxon>
        <taxon>Absidia</taxon>
    </lineage>
</organism>
<evidence type="ECO:0000256" key="1">
    <source>
        <dbReference type="ARBA" id="ARBA00004123"/>
    </source>
</evidence>
<dbReference type="InterPro" id="IPR017340">
    <property type="entry name" value="U1_snRNP-C"/>
</dbReference>
<evidence type="ECO:0000256" key="7">
    <source>
        <dbReference type="ARBA" id="ARBA00023274"/>
    </source>
</evidence>
<dbReference type="FunCoup" id="A0A163JLQ9">
    <property type="interactions" value="94"/>
</dbReference>
<dbReference type="Proteomes" id="UP000078561">
    <property type="component" value="Unassembled WGS sequence"/>
</dbReference>
<evidence type="ECO:0000259" key="9">
    <source>
        <dbReference type="PROSITE" id="PS50171"/>
    </source>
</evidence>
<dbReference type="PROSITE" id="PS50171">
    <property type="entry name" value="ZF_MATRIN"/>
    <property type="match status" value="1"/>
</dbReference>
<dbReference type="GO" id="GO:0000395">
    <property type="term" value="P:mRNA 5'-splice site recognition"/>
    <property type="evidence" value="ECO:0007669"/>
    <property type="project" value="InterPro"/>
</dbReference>
<reference evidence="10" key="1">
    <citation type="submission" date="2016-04" db="EMBL/GenBank/DDBJ databases">
        <authorList>
            <person name="Evans L.H."/>
            <person name="Alamgir A."/>
            <person name="Owens N."/>
            <person name="Weber N.D."/>
            <person name="Virtaneva K."/>
            <person name="Barbian K."/>
            <person name="Babar A."/>
            <person name="Rosenke K."/>
        </authorList>
    </citation>
    <scope>NUCLEOTIDE SEQUENCE [LARGE SCALE GENOMIC DNA]</scope>
    <source>
        <strain evidence="10">CBS 101.48</strain>
    </source>
</reference>
<keyword evidence="3" id="KW-0863">Zinc-finger</keyword>
<dbReference type="InParanoid" id="A0A163JLQ9"/>
<keyword evidence="4" id="KW-0862">Zinc</keyword>
<evidence type="ECO:0000313" key="11">
    <source>
        <dbReference type="Proteomes" id="UP000078561"/>
    </source>
</evidence>
<dbReference type="InterPro" id="IPR000690">
    <property type="entry name" value="Matrin/U1-C_Znf_C2H2"/>
</dbReference>
<dbReference type="STRING" id="4829.A0A163JLQ9"/>
<evidence type="ECO:0000256" key="2">
    <source>
        <dbReference type="ARBA" id="ARBA00022723"/>
    </source>
</evidence>
<evidence type="ECO:0000313" key="10">
    <source>
        <dbReference type="EMBL" id="SAM00253.1"/>
    </source>
</evidence>
<dbReference type="InterPro" id="IPR036236">
    <property type="entry name" value="Znf_C2H2_sf"/>
</dbReference>